<keyword evidence="6" id="KW-0914">Notch signaling pathway</keyword>
<evidence type="ECO:0000256" key="3">
    <source>
        <dbReference type="ARBA" id="ARBA00015303"/>
    </source>
</evidence>
<evidence type="ECO:0000256" key="2">
    <source>
        <dbReference type="ARBA" id="ARBA00007717"/>
    </source>
</evidence>
<dbReference type="GO" id="GO:0007219">
    <property type="term" value="P:Notch signaling pathway"/>
    <property type="evidence" value="ECO:0007669"/>
    <property type="project" value="UniProtKB-KW"/>
</dbReference>
<dbReference type="InterPro" id="IPR041084">
    <property type="entry name" value="Ncstrn_small"/>
</dbReference>
<evidence type="ECO:0000256" key="11">
    <source>
        <dbReference type="SAM" id="SignalP"/>
    </source>
</evidence>
<comment type="subcellular location">
    <subcellularLocation>
        <location evidence="1">Membrane</location>
        <topology evidence="1">Single-pass type I membrane protein</topology>
    </subcellularLocation>
</comment>
<evidence type="ECO:0000256" key="7">
    <source>
        <dbReference type="ARBA" id="ARBA00022989"/>
    </source>
</evidence>
<accession>A0A8K1CTA1</accession>
<feature type="transmembrane region" description="Helical" evidence="10">
    <location>
        <begin position="695"/>
        <end position="718"/>
    </location>
</feature>
<dbReference type="InterPro" id="IPR008710">
    <property type="entry name" value="Nicastrin"/>
</dbReference>
<feature type="domain" description="Nicastrin small lobe" evidence="12">
    <location>
        <begin position="44"/>
        <end position="184"/>
    </location>
</feature>
<dbReference type="GO" id="GO:0016485">
    <property type="term" value="P:protein processing"/>
    <property type="evidence" value="ECO:0007669"/>
    <property type="project" value="InterPro"/>
</dbReference>
<evidence type="ECO:0000313" key="14">
    <source>
        <dbReference type="Proteomes" id="UP000794436"/>
    </source>
</evidence>
<evidence type="ECO:0000256" key="5">
    <source>
        <dbReference type="ARBA" id="ARBA00022729"/>
    </source>
</evidence>
<dbReference type="PANTHER" id="PTHR21092">
    <property type="entry name" value="NICASTRIN"/>
    <property type="match status" value="1"/>
</dbReference>
<reference evidence="13" key="1">
    <citation type="submission" date="2019-03" db="EMBL/GenBank/DDBJ databases">
        <title>Long read genome sequence of the mycoparasitic Pythium oligandrum ATCC 38472 isolated from sugarbeet rhizosphere.</title>
        <authorList>
            <person name="Gaulin E."/>
        </authorList>
    </citation>
    <scope>NUCLEOTIDE SEQUENCE</scope>
    <source>
        <strain evidence="13">ATCC 38472_TT</strain>
    </source>
</reference>
<dbReference type="Gene3D" id="3.40.630.10">
    <property type="entry name" value="Zn peptidases"/>
    <property type="match status" value="1"/>
</dbReference>
<dbReference type="EMBL" id="SPLM01000001">
    <property type="protein sequence ID" value="TMW69517.1"/>
    <property type="molecule type" value="Genomic_DNA"/>
</dbReference>
<proteinExistence type="inferred from homology"/>
<gene>
    <name evidence="13" type="ORF">Poli38472_001673</name>
</gene>
<dbReference type="PANTHER" id="PTHR21092:SF0">
    <property type="entry name" value="NICASTRIN"/>
    <property type="match status" value="1"/>
</dbReference>
<dbReference type="Pfam" id="PF05450">
    <property type="entry name" value="Nicastrin"/>
    <property type="match status" value="1"/>
</dbReference>
<keyword evidence="8 10" id="KW-0472">Membrane</keyword>
<dbReference type="GO" id="GO:0005886">
    <property type="term" value="C:plasma membrane"/>
    <property type="evidence" value="ECO:0007669"/>
    <property type="project" value="TreeGrafter"/>
</dbReference>
<keyword evidence="5 11" id="KW-0732">Signal</keyword>
<organism evidence="13 14">
    <name type="scientific">Pythium oligandrum</name>
    <name type="common">Mycoparasitic fungus</name>
    <dbReference type="NCBI Taxonomy" id="41045"/>
    <lineage>
        <taxon>Eukaryota</taxon>
        <taxon>Sar</taxon>
        <taxon>Stramenopiles</taxon>
        <taxon>Oomycota</taxon>
        <taxon>Peronosporomycetes</taxon>
        <taxon>Pythiales</taxon>
        <taxon>Pythiaceae</taxon>
        <taxon>Pythium</taxon>
    </lineage>
</organism>
<evidence type="ECO:0000256" key="1">
    <source>
        <dbReference type="ARBA" id="ARBA00004479"/>
    </source>
</evidence>
<dbReference type="SUPFAM" id="SSF53187">
    <property type="entry name" value="Zn-dependent exopeptidases"/>
    <property type="match status" value="1"/>
</dbReference>
<name>A0A8K1CTA1_PYTOL</name>
<keyword evidence="9" id="KW-0325">Glycoprotein</keyword>
<dbReference type="Proteomes" id="UP000794436">
    <property type="component" value="Unassembled WGS sequence"/>
</dbReference>
<comment type="caution">
    <text evidence="13">The sequence shown here is derived from an EMBL/GenBank/DDBJ whole genome shotgun (WGS) entry which is preliminary data.</text>
</comment>
<protein>
    <recommendedName>
        <fullName evidence="3">Nicastrin</fullName>
    </recommendedName>
</protein>
<evidence type="ECO:0000313" key="13">
    <source>
        <dbReference type="EMBL" id="TMW69517.1"/>
    </source>
</evidence>
<evidence type="ECO:0000256" key="9">
    <source>
        <dbReference type="ARBA" id="ARBA00023180"/>
    </source>
</evidence>
<evidence type="ECO:0000256" key="6">
    <source>
        <dbReference type="ARBA" id="ARBA00022976"/>
    </source>
</evidence>
<keyword evidence="7 10" id="KW-1133">Transmembrane helix</keyword>
<evidence type="ECO:0000256" key="10">
    <source>
        <dbReference type="SAM" id="Phobius"/>
    </source>
</evidence>
<dbReference type="Pfam" id="PF18266">
    <property type="entry name" value="Ncstrn_small"/>
    <property type="match status" value="1"/>
</dbReference>
<evidence type="ECO:0000259" key="12">
    <source>
        <dbReference type="Pfam" id="PF18266"/>
    </source>
</evidence>
<evidence type="ECO:0000256" key="8">
    <source>
        <dbReference type="ARBA" id="ARBA00023136"/>
    </source>
</evidence>
<feature type="signal peptide" evidence="11">
    <location>
        <begin position="1"/>
        <end position="17"/>
    </location>
</feature>
<dbReference type="OrthoDB" id="10265862at2759"/>
<keyword evidence="4 10" id="KW-0812">Transmembrane</keyword>
<sequence>MRVTVAISTLLAAISLGFYGQSTIEAAAVTAGAPEHLVAGGGECVRLFHSKGDVGCRSASSKDMAPVFPIESKDELSKWLEGEKSEDKVVLVLPESLVTADNLKDMGERIAGLIAYADLKNNVTFASTTPQGNGSPDAKLNPFSSKKVKWNPDGLGLIDTSVSYPIFLLNATYAETFLDRARMNKKKVAGATFTAFMNHYYGPEGMNSIKCLAFKNVYGRRNPKCDPIGGQSSWGIRGDRSANETVVVMTGMDAYAYSQVLVPGANEGASGLAALLGAAQALQAIPDSEFNKQIIFAAFQAEKFGFVGSRRFLSDIKKAKKEGKSFCKTSVKDSNSPFASEFCTSPLHPTLEFTSVDTSSITYAIAVDQVGILGKSGNFSIHVNPKAEAEGASALVDAITSAPSAKNKFSKSSSSEALPPTPLLSFVNKGEFGQEDLVGAVIAGYDTSFNGKGVYGSRHDMFENIDVDAIVQASQVLAETVYQLGSKKASDSSLKKIKVDKDTVHSIVRCISMDWRCDFMKNYTKPFVNTMIEYLDLFENAWPVSRSPVSLYSGPMDSDRQPLVIEDATADVTKYLTDFNGTWSDDVNRVNLFPNAYEMFTRSFLAATLGDESATKKDKTCTKSQECEDKALECVHPGVCVKRRAYFHDAYSPGLVRTASVQLYDVVDENMPLWTEPSWSSDVGTYVFPNPGNTVGWIALVVGIVVTALGGVVSRWLLAGVQKMKLL</sequence>
<keyword evidence="14" id="KW-1185">Reference proteome</keyword>
<feature type="chain" id="PRO_5035428148" description="Nicastrin" evidence="11">
    <location>
        <begin position="18"/>
        <end position="727"/>
    </location>
</feature>
<comment type="similarity">
    <text evidence="2">Belongs to the nicastrin family.</text>
</comment>
<dbReference type="AlphaFoldDB" id="A0A8K1CTA1"/>
<evidence type="ECO:0000256" key="4">
    <source>
        <dbReference type="ARBA" id="ARBA00022692"/>
    </source>
</evidence>